<name>A0A1B6E7X8_9HEMI</name>
<dbReference type="AlphaFoldDB" id="A0A1B6E7X8"/>
<accession>A0A1B6E7X8</accession>
<feature type="non-terminal residue" evidence="2">
    <location>
        <position position="128"/>
    </location>
</feature>
<feature type="compositionally biased region" description="Polar residues" evidence="1">
    <location>
        <begin position="47"/>
        <end position="62"/>
    </location>
</feature>
<protein>
    <submittedName>
        <fullName evidence="2">Uncharacterized protein</fullName>
    </submittedName>
</protein>
<dbReference type="EMBL" id="GEDC01003281">
    <property type="protein sequence ID" value="JAS34017.1"/>
    <property type="molecule type" value="Transcribed_RNA"/>
</dbReference>
<reference evidence="2" key="1">
    <citation type="submission" date="2015-12" db="EMBL/GenBank/DDBJ databases">
        <title>De novo transcriptome assembly of four potential Pierce s Disease insect vectors from Arizona vineyards.</title>
        <authorList>
            <person name="Tassone E.E."/>
        </authorList>
    </citation>
    <scope>NUCLEOTIDE SEQUENCE</scope>
</reference>
<sequence length="128" mass="13956">MLFTKSDHPHSIIKETLVSSRTSSVPIRSKEVDARKVRFELPDHPHTLSTPPLPQHSTKYHQGTLSGPILATVPALLQAVKDADDDTVNNLLHRACVVGITEKQLNATDTSGRTALSYISSNGSIHQL</sequence>
<evidence type="ECO:0000256" key="1">
    <source>
        <dbReference type="SAM" id="MobiDB-lite"/>
    </source>
</evidence>
<feature type="region of interest" description="Disordered" evidence="1">
    <location>
        <begin position="39"/>
        <end position="62"/>
    </location>
</feature>
<evidence type="ECO:0000313" key="2">
    <source>
        <dbReference type="EMBL" id="JAS34017.1"/>
    </source>
</evidence>
<organism evidence="2">
    <name type="scientific">Clastoptera arizonana</name>
    <name type="common">Arizona spittle bug</name>
    <dbReference type="NCBI Taxonomy" id="38151"/>
    <lineage>
        <taxon>Eukaryota</taxon>
        <taxon>Metazoa</taxon>
        <taxon>Ecdysozoa</taxon>
        <taxon>Arthropoda</taxon>
        <taxon>Hexapoda</taxon>
        <taxon>Insecta</taxon>
        <taxon>Pterygota</taxon>
        <taxon>Neoptera</taxon>
        <taxon>Paraneoptera</taxon>
        <taxon>Hemiptera</taxon>
        <taxon>Auchenorrhyncha</taxon>
        <taxon>Cercopoidea</taxon>
        <taxon>Clastopteridae</taxon>
        <taxon>Clastoptera</taxon>
    </lineage>
</organism>
<gene>
    <name evidence="2" type="ORF">g.19394</name>
</gene>
<proteinExistence type="predicted"/>